<gene>
    <name evidence="1" type="ORF">Ae201684_011077</name>
</gene>
<name>A0A6G0WW53_9STRA</name>
<dbReference type="AlphaFoldDB" id="A0A6G0WW53"/>
<accession>A0A6G0WW53</accession>
<dbReference type="Proteomes" id="UP000481153">
    <property type="component" value="Unassembled WGS sequence"/>
</dbReference>
<proteinExistence type="predicted"/>
<reference evidence="1 2" key="1">
    <citation type="submission" date="2019-07" db="EMBL/GenBank/DDBJ databases">
        <title>Genomics analysis of Aphanomyces spp. identifies a new class of oomycete effector associated with host adaptation.</title>
        <authorList>
            <person name="Gaulin E."/>
        </authorList>
    </citation>
    <scope>NUCLEOTIDE SEQUENCE [LARGE SCALE GENOMIC DNA]</scope>
    <source>
        <strain evidence="1 2">ATCC 201684</strain>
    </source>
</reference>
<sequence>MHYTPPHNHWTWRTHNAASRYSITGLMHAALVPLGKINLKQRDETCEQPRSRSAITILLSRSTTLSK</sequence>
<keyword evidence="2" id="KW-1185">Reference proteome</keyword>
<comment type="caution">
    <text evidence="1">The sequence shown here is derived from an EMBL/GenBank/DDBJ whole genome shotgun (WGS) entry which is preliminary data.</text>
</comment>
<evidence type="ECO:0000313" key="2">
    <source>
        <dbReference type="Proteomes" id="UP000481153"/>
    </source>
</evidence>
<evidence type="ECO:0000313" key="1">
    <source>
        <dbReference type="EMBL" id="KAF0731775.1"/>
    </source>
</evidence>
<organism evidence="1 2">
    <name type="scientific">Aphanomyces euteiches</name>
    <dbReference type="NCBI Taxonomy" id="100861"/>
    <lineage>
        <taxon>Eukaryota</taxon>
        <taxon>Sar</taxon>
        <taxon>Stramenopiles</taxon>
        <taxon>Oomycota</taxon>
        <taxon>Saprolegniomycetes</taxon>
        <taxon>Saprolegniales</taxon>
        <taxon>Verrucalvaceae</taxon>
        <taxon>Aphanomyces</taxon>
    </lineage>
</organism>
<dbReference type="EMBL" id="VJMJ01000140">
    <property type="protein sequence ID" value="KAF0731775.1"/>
    <property type="molecule type" value="Genomic_DNA"/>
</dbReference>
<protein>
    <submittedName>
        <fullName evidence="1">Uncharacterized protein</fullName>
    </submittedName>
</protein>